<evidence type="ECO:0000256" key="1">
    <source>
        <dbReference type="SAM" id="Phobius"/>
    </source>
</evidence>
<reference evidence="2 3" key="1">
    <citation type="submission" date="2021-03" db="EMBL/GenBank/DDBJ databases">
        <title>Genomic Encyclopedia of Type Strains, Phase IV (KMG-IV): sequencing the most valuable type-strain genomes for metagenomic binning, comparative biology and taxonomic classification.</title>
        <authorList>
            <person name="Goeker M."/>
        </authorList>
    </citation>
    <scope>NUCLEOTIDE SEQUENCE [LARGE SCALE GENOMIC DNA]</scope>
    <source>
        <strain evidence="2 3">DSM 21085</strain>
    </source>
</reference>
<dbReference type="Pfam" id="PF14146">
    <property type="entry name" value="DUF4305"/>
    <property type="match status" value="1"/>
</dbReference>
<evidence type="ECO:0008006" key="4">
    <source>
        <dbReference type="Google" id="ProtNLM"/>
    </source>
</evidence>
<keyword evidence="1" id="KW-1133">Transmembrane helix</keyword>
<feature type="transmembrane region" description="Helical" evidence="1">
    <location>
        <begin position="30"/>
        <end position="55"/>
    </location>
</feature>
<evidence type="ECO:0000313" key="3">
    <source>
        <dbReference type="Proteomes" id="UP001519328"/>
    </source>
</evidence>
<evidence type="ECO:0000313" key="2">
    <source>
        <dbReference type="EMBL" id="MBP1948281.1"/>
    </source>
</evidence>
<name>A0ABS4HBJ3_9BACI</name>
<accession>A0ABS4HBJ3</accession>
<gene>
    <name evidence="2" type="ORF">J2Z82_001212</name>
</gene>
<dbReference type="InterPro" id="IPR025426">
    <property type="entry name" value="DUF4305"/>
</dbReference>
<sequence>MKISPKAMFVIYFVMGILFTYMAIQSTGESVWNFSTIILAIIATLDFGVGFRMLVIHFRLKKKD</sequence>
<keyword evidence="3" id="KW-1185">Reference proteome</keyword>
<dbReference type="EMBL" id="JAGGKK010000004">
    <property type="protein sequence ID" value="MBP1948281.1"/>
    <property type="molecule type" value="Genomic_DNA"/>
</dbReference>
<dbReference type="Proteomes" id="UP001519328">
    <property type="component" value="Unassembled WGS sequence"/>
</dbReference>
<organism evidence="2 3">
    <name type="scientific">Virgibacillus litoralis</name>
    <dbReference type="NCBI Taxonomy" id="578221"/>
    <lineage>
        <taxon>Bacteria</taxon>
        <taxon>Bacillati</taxon>
        <taxon>Bacillota</taxon>
        <taxon>Bacilli</taxon>
        <taxon>Bacillales</taxon>
        <taxon>Bacillaceae</taxon>
        <taxon>Virgibacillus</taxon>
    </lineage>
</organism>
<protein>
    <recommendedName>
        <fullName evidence="4">DUF4305 domain-containing protein</fullName>
    </recommendedName>
</protein>
<feature type="transmembrane region" description="Helical" evidence="1">
    <location>
        <begin position="7"/>
        <end position="24"/>
    </location>
</feature>
<proteinExistence type="predicted"/>
<comment type="caution">
    <text evidence="2">The sequence shown here is derived from an EMBL/GenBank/DDBJ whole genome shotgun (WGS) entry which is preliminary data.</text>
</comment>
<keyword evidence="1" id="KW-0472">Membrane</keyword>
<keyword evidence="1" id="KW-0812">Transmembrane</keyword>
<dbReference type="RefSeq" id="WP_209479853.1">
    <property type="nucleotide sequence ID" value="NZ_JAGGKK010000004.1"/>
</dbReference>